<dbReference type="RefSeq" id="WP_194707602.1">
    <property type="nucleotide sequence ID" value="NZ_JADKPN010000009.1"/>
</dbReference>
<gene>
    <name evidence="3" type="ORF">ISU07_14850</name>
</gene>
<sequence>MPLLGSGLTLSDPYDDVRGLTVLDPDGHRVGDVEDLVIDETHRRARLLVVTSGGVLGLGETRRFIPVDLVTCVDEHVHMARVHPGGPDDDPTARAAGDDPDLVAGPPYADVYASYGFAPFWGMDYVTPYFHRR</sequence>
<protein>
    <submittedName>
        <fullName evidence="3">PRC-barrel domain-containing protein</fullName>
    </submittedName>
</protein>
<dbReference type="InterPro" id="IPR027275">
    <property type="entry name" value="PRC-brl_dom"/>
</dbReference>
<evidence type="ECO:0000313" key="3">
    <source>
        <dbReference type="EMBL" id="MBF4764410.1"/>
    </source>
</evidence>
<keyword evidence="4" id="KW-1185">Reference proteome</keyword>
<dbReference type="Pfam" id="PF05239">
    <property type="entry name" value="PRC"/>
    <property type="match status" value="1"/>
</dbReference>
<feature type="domain" description="PRC-barrel" evidence="2">
    <location>
        <begin position="14"/>
        <end position="82"/>
    </location>
</feature>
<reference evidence="3" key="1">
    <citation type="submission" date="2020-11" db="EMBL/GenBank/DDBJ databases">
        <title>Nocardioides sp. nov., isolated from Soil of Cynanchum wilfordii Hemsley rhizosphere.</title>
        <authorList>
            <person name="Lee J.-S."/>
            <person name="Suh M.K."/>
            <person name="Kim J.-S."/>
        </authorList>
    </citation>
    <scope>NUCLEOTIDE SEQUENCE</scope>
    <source>
        <strain evidence="3">KCTC 19275</strain>
    </source>
</reference>
<organism evidence="3 4">
    <name type="scientific">Nocardioides islandensis</name>
    <dbReference type="NCBI Taxonomy" id="433663"/>
    <lineage>
        <taxon>Bacteria</taxon>
        <taxon>Bacillati</taxon>
        <taxon>Actinomycetota</taxon>
        <taxon>Actinomycetes</taxon>
        <taxon>Propionibacteriales</taxon>
        <taxon>Nocardioidaceae</taxon>
        <taxon>Nocardioides</taxon>
    </lineage>
</organism>
<feature type="region of interest" description="Disordered" evidence="1">
    <location>
        <begin position="82"/>
        <end position="101"/>
    </location>
</feature>
<dbReference type="SUPFAM" id="SSF50346">
    <property type="entry name" value="PRC-barrel domain"/>
    <property type="match status" value="1"/>
</dbReference>
<comment type="caution">
    <text evidence="3">The sequence shown here is derived from an EMBL/GenBank/DDBJ whole genome shotgun (WGS) entry which is preliminary data.</text>
</comment>
<evidence type="ECO:0000313" key="4">
    <source>
        <dbReference type="Proteomes" id="UP000640489"/>
    </source>
</evidence>
<dbReference type="InterPro" id="IPR011033">
    <property type="entry name" value="PRC_barrel-like_sf"/>
</dbReference>
<dbReference type="Gene3D" id="2.30.30.240">
    <property type="entry name" value="PRC-barrel domain"/>
    <property type="match status" value="1"/>
</dbReference>
<dbReference type="AlphaFoldDB" id="A0A930VI86"/>
<evidence type="ECO:0000256" key="1">
    <source>
        <dbReference type="SAM" id="MobiDB-lite"/>
    </source>
</evidence>
<dbReference type="EMBL" id="JADKPN010000009">
    <property type="protein sequence ID" value="MBF4764410.1"/>
    <property type="molecule type" value="Genomic_DNA"/>
</dbReference>
<evidence type="ECO:0000259" key="2">
    <source>
        <dbReference type="Pfam" id="PF05239"/>
    </source>
</evidence>
<dbReference type="Proteomes" id="UP000640489">
    <property type="component" value="Unassembled WGS sequence"/>
</dbReference>
<name>A0A930VI86_9ACTN</name>
<proteinExistence type="predicted"/>
<accession>A0A930VI86</accession>